<evidence type="ECO:0000313" key="5">
    <source>
        <dbReference type="Proteomes" id="UP000265566"/>
    </source>
</evidence>
<reference evidence="1 4" key="2">
    <citation type="journal article" date="2014" name="BMC Genomics">
        <title>An improved genome release (version Mt4.0) for the model legume Medicago truncatula.</title>
        <authorList>
            <person name="Tang H."/>
            <person name="Krishnakumar V."/>
            <person name="Bidwell S."/>
            <person name="Rosen B."/>
            <person name="Chan A."/>
            <person name="Zhou S."/>
            <person name="Gentzbittel L."/>
            <person name="Childs K.L."/>
            <person name="Yandell M."/>
            <person name="Gundlach H."/>
            <person name="Mayer K.F."/>
            <person name="Schwartz D.C."/>
            <person name="Town C.D."/>
        </authorList>
    </citation>
    <scope>GENOME REANNOTATION</scope>
    <source>
        <strain evidence="3 4">cv. Jemalong A17</strain>
    </source>
</reference>
<dbReference type="HOGENOM" id="CLU_1838111_0_0_1"/>
<organism evidence="1 4">
    <name type="scientific">Medicago truncatula</name>
    <name type="common">Barrel medic</name>
    <name type="synonym">Medicago tribuloides</name>
    <dbReference type="NCBI Taxonomy" id="3880"/>
    <lineage>
        <taxon>Eukaryota</taxon>
        <taxon>Viridiplantae</taxon>
        <taxon>Streptophyta</taxon>
        <taxon>Embryophyta</taxon>
        <taxon>Tracheophyta</taxon>
        <taxon>Spermatophyta</taxon>
        <taxon>Magnoliopsida</taxon>
        <taxon>eudicotyledons</taxon>
        <taxon>Gunneridae</taxon>
        <taxon>Pentapetalae</taxon>
        <taxon>rosids</taxon>
        <taxon>fabids</taxon>
        <taxon>Fabales</taxon>
        <taxon>Fabaceae</taxon>
        <taxon>Papilionoideae</taxon>
        <taxon>50 kb inversion clade</taxon>
        <taxon>NPAAA clade</taxon>
        <taxon>Hologalegina</taxon>
        <taxon>IRL clade</taxon>
        <taxon>Trifolieae</taxon>
        <taxon>Medicago</taxon>
    </lineage>
</organism>
<evidence type="ECO:0000313" key="2">
    <source>
        <dbReference type="EMBL" id="RHN55871.1"/>
    </source>
</evidence>
<name>G7K0F4_MEDTR</name>
<reference evidence="3" key="3">
    <citation type="submission" date="2015-04" db="UniProtKB">
        <authorList>
            <consortium name="EnsemblPlants"/>
        </authorList>
    </citation>
    <scope>IDENTIFICATION</scope>
    <source>
        <strain evidence="3">cv. Jemalong A17</strain>
    </source>
</reference>
<reference evidence="5" key="4">
    <citation type="journal article" date="2018" name="Nat. Plants">
        <title>Whole-genome landscape of Medicago truncatula symbiotic genes.</title>
        <authorList>
            <person name="Pecrix Y."/>
            <person name="Staton S.E."/>
            <person name="Sallet E."/>
            <person name="Lelandais-Briere C."/>
            <person name="Moreau S."/>
            <person name="Carrere S."/>
            <person name="Blein T."/>
            <person name="Jardinaud M.F."/>
            <person name="Latrasse D."/>
            <person name="Zouine M."/>
            <person name="Zahm M."/>
            <person name="Kreplak J."/>
            <person name="Mayjonade B."/>
            <person name="Satge C."/>
            <person name="Perez M."/>
            <person name="Cauet S."/>
            <person name="Marande W."/>
            <person name="Chantry-Darmon C."/>
            <person name="Lopez-Roques C."/>
            <person name="Bouchez O."/>
            <person name="Berard A."/>
            <person name="Debelle F."/>
            <person name="Munos S."/>
            <person name="Bendahmane A."/>
            <person name="Berges H."/>
            <person name="Niebel A."/>
            <person name="Buitink J."/>
            <person name="Frugier F."/>
            <person name="Benhamed M."/>
            <person name="Crespi M."/>
            <person name="Gouzy J."/>
            <person name="Gamas P."/>
        </authorList>
    </citation>
    <scope>NUCLEOTIDE SEQUENCE [LARGE SCALE GENOMIC DNA]</scope>
    <source>
        <strain evidence="5">cv. Jemalong A17</strain>
    </source>
</reference>
<dbReference type="eggNOG" id="KOG4197">
    <property type="taxonomic scope" value="Eukaryota"/>
</dbReference>
<dbReference type="AlphaFoldDB" id="G7K0F4"/>
<dbReference type="EnsemblPlants" id="AES97523">
    <property type="protein sequence ID" value="AES97523"/>
    <property type="gene ID" value="MTR_5g055550"/>
</dbReference>
<dbReference type="Gramene" id="rna31149">
    <property type="protein sequence ID" value="RHN55871.1"/>
    <property type="gene ID" value="gene31149"/>
</dbReference>
<gene>
    <name evidence="1" type="ordered locus">MTR_5g055550</name>
    <name evidence="2" type="ORF">MtrunA17_Chr5g0423151</name>
</gene>
<dbReference type="EMBL" id="PSQE01000005">
    <property type="protein sequence ID" value="RHN55871.1"/>
    <property type="molecule type" value="Genomic_DNA"/>
</dbReference>
<evidence type="ECO:0000313" key="4">
    <source>
        <dbReference type="Proteomes" id="UP000002051"/>
    </source>
</evidence>
<sequence>MASMTSCLRHTLRHYSTTPLTSKEKSRSTLRLLNSETNPETILSICRAASLSPDSHLDRLALSTAVSKLTAGKNFDILRQFLDEFLQSRSDLQNERFVSHTIVLYGQANMMNQALDTFKFMREKGFIATKIRLRGGRRRV</sequence>
<dbReference type="EMBL" id="CM001221">
    <property type="protein sequence ID" value="AES97523.1"/>
    <property type="molecule type" value="Genomic_DNA"/>
</dbReference>
<evidence type="ECO:0000313" key="1">
    <source>
        <dbReference type="EMBL" id="AES97523.1"/>
    </source>
</evidence>
<keyword evidence="4" id="KW-1185">Reference proteome</keyword>
<dbReference type="Proteomes" id="UP000002051">
    <property type="component" value="Chromosome 5"/>
</dbReference>
<dbReference type="Proteomes" id="UP000265566">
    <property type="component" value="Chromosome 5"/>
</dbReference>
<reference evidence="1 4" key="1">
    <citation type="journal article" date="2011" name="Nature">
        <title>The Medicago genome provides insight into the evolution of rhizobial symbioses.</title>
        <authorList>
            <person name="Young N.D."/>
            <person name="Debelle F."/>
            <person name="Oldroyd G.E."/>
            <person name="Geurts R."/>
            <person name="Cannon S.B."/>
            <person name="Udvardi M.K."/>
            <person name="Benedito V.A."/>
            <person name="Mayer K.F."/>
            <person name="Gouzy J."/>
            <person name="Schoof H."/>
            <person name="Van de Peer Y."/>
            <person name="Proost S."/>
            <person name="Cook D.R."/>
            <person name="Meyers B.C."/>
            <person name="Spannagl M."/>
            <person name="Cheung F."/>
            <person name="De Mita S."/>
            <person name="Krishnakumar V."/>
            <person name="Gundlach H."/>
            <person name="Zhou S."/>
            <person name="Mudge J."/>
            <person name="Bharti A.K."/>
            <person name="Murray J.D."/>
            <person name="Naoumkina M.A."/>
            <person name="Rosen B."/>
            <person name="Silverstein K.A."/>
            <person name="Tang H."/>
            <person name="Rombauts S."/>
            <person name="Zhao P.X."/>
            <person name="Zhou P."/>
            <person name="Barbe V."/>
            <person name="Bardou P."/>
            <person name="Bechner M."/>
            <person name="Bellec A."/>
            <person name="Berger A."/>
            <person name="Berges H."/>
            <person name="Bidwell S."/>
            <person name="Bisseling T."/>
            <person name="Choisne N."/>
            <person name="Couloux A."/>
            <person name="Denny R."/>
            <person name="Deshpande S."/>
            <person name="Dai X."/>
            <person name="Doyle J.J."/>
            <person name="Dudez A.M."/>
            <person name="Farmer A.D."/>
            <person name="Fouteau S."/>
            <person name="Franken C."/>
            <person name="Gibelin C."/>
            <person name="Gish J."/>
            <person name="Goldstein S."/>
            <person name="Gonzalez A.J."/>
            <person name="Green P.J."/>
            <person name="Hallab A."/>
            <person name="Hartog M."/>
            <person name="Hua A."/>
            <person name="Humphray S.J."/>
            <person name="Jeong D.H."/>
            <person name="Jing Y."/>
            <person name="Jocker A."/>
            <person name="Kenton S.M."/>
            <person name="Kim D.J."/>
            <person name="Klee K."/>
            <person name="Lai H."/>
            <person name="Lang C."/>
            <person name="Lin S."/>
            <person name="Macmil S.L."/>
            <person name="Magdelenat G."/>
            <person name="Matthews L."/>
            <person name="McCorrison J."/>
            <person name="Monaghan E.L."/>
            <person name="Mun J.H."/>
            <person name="Najar F.Z."/>
            <person name="Nicholson C."/>
            <person name="Noirot C."/>
            <person name="O'Bleness M."/>
            <person name="Paule C.R."/>
            <person name="Poulain J."/>
            <person name="Prion F."/>
            <person name="Qin B."/>
            <person name="Qu C."/>
            <person name="Retzel E.F."/>
            <person name="Riddle C."/>
            <person name="Sallet E."/>
            <person name="Samain S."/>
            <person name="Samson N."/>
            <person name="Sanders I."/>
            <person name="Saurat O."/>
            <person name="Scarpelli C."/>
            <person name="Schiex T."/>
            <person name="Segurens B."/>
            <person name="Severin A.J."/>
            <person name="Sherrier D.J."/>
            <person name="Shi R."/>
            <person name="Sims S."/>
            <person name="Singer S.R."/>
            <person name="Sinharoy S."/>
            <person name="Sterck L."/>
            <person name="Viollet A."/>
            <person name="Wang B.B."/>
            <person name="Wang K."/>
            <person name="Wang M."/>
            <person name="Wang X."/>
            <person name="Warfsmann J."/>
            <person name="Weissenbach J."/>
            <person name="White D.D."/>
            <person name="White J.D."/>
            <person name="Wiley G.B."/>
            <person name="Wincker P."/>
            <person name="Xing Y."/>
            <person name="Yang L."/>
            <person name="Yao Z."/>
            <person name="Ying F."/>
            <person name="Zhai J."/>
            <person name="Zhou L."/>
            <person name="Zuber A."/>
            <person name="Denarie J."/>
            <person name="Dixon R.A."/>
            <person name="May G.D."/>
            <person name="Schwartz D.C."/>
            <person name="Rogers J."/>
            <person name="Quetier F."/>
            <person name="Town C.D."/>
            <person name="Roe B.A."/>
        </authorList>
    </citation>
    <scope>NUCLEOTIDE SEQUENCE [LARGE SCALE GENOMIC DNA]</scope>
    <source>
        <strain evidence="1">A17</strain>
        <strain evidence="3 4">cv. Jemalong A17</strain>
    </source>
</reference>
<evidence type="ECO:0000313" key="3">
    <source>
        <dbReference type="EnsemblPlants" id="AES97523"/>
    </source>
</evidence>
<reference evidence="2" key="5">
    <citation type="journal article" date="2018" name="Nat. Plants">
        <title>Whole-genome landscape of Medicago truncatula symbiotic genes.</title>
        <authorList>
            <person name="Pecrix Y."/>
            <person name="Gamas P."/>
            <person name="Carrere S."/>
        </authorList>
    </citation>
    <scope>NUCLEOTIDE SEQUENCE</scope>
    <source>
        <tissue evidence="2">Leaves</tissue>
    </source>
</reference>
<dbReference type="STRING" id="3880.G7K0F4"/>
<proteinExistence type="predicted"/>
<dbReference type="PaxDb" id="3880-AES97523"/>
<accession>G7K0F4</accession>
<protein>
    <submittedName>
        <fullName evidence="1">PPR containing protein</fullName>
    </submittedName>
</protein>